<evidence type="ECO:0000256" key="1">
    <source>
        <dbReference type="SAM" id="MobiDB-lite"/>
    </source>
</evidence>
<dbReference type="AlphaFoldDB" id="A0A392UXS3"/>
<name>A0A392UXS3_9FABA</name>
<comment type="caution">
    <text evidence="2">The sequence shown here is derived from an EMBL/GenBank/DDBJ whole genome shotgun (WGS) entry which is preliminary data.</text>
</comment>
<organism evidence="2 3">
    <name type="scientific">Trifolium medium</name>
    <dbReference type="NCBI Taxonomy" id="97028"/>
    <lineage>
        <taxon>Eukaryota</taxon>
        <taxon>Viridiplantae</taxon>
        <taxon>Streptophyta</taxon>
        <taxon>Embryophyta</taxon>
        <taxon>Tracheophyta</taxon>
        <taxon>Spermatophyta</taxon>
        <taxon>Magnoliopsida</taxon>
        <taxon>eudicotyledons</taxon>
        <taxon>Gunneridae</taxon>
        <taxon>Pentapetalae</taxon>
        <taxon>rosids</taxon>
        <taxon>fabids</taxon>
        <taxon>Fabales</taxon>
        <taxon>Fabaceae</taxon>
        <taxon>Papilionoideae</taxon>
        <taxon>50 kb inversion clade</taxon>
        <taxon>NPAAA clade</taxon>
        <taxon>Hologalegina</taxon>
        <taxon>IRL clade</taxon>
        <taxon>Trifolieae</taxon>
        <taxon>Trifolium</taxon>
    </lineage>
</organism>
<evidence type="ECO:0000313" key="2">
    <source>
        <dbReference type="EMBL" id="MCI79799.1"/>
    </source>
</evidence>
<dbReference type="Proteomes" id="UP000265520">
    <property type="component" value="Unassembled WGS sequence"/>
</dbReference>
<sequence length="41" mass="4735">MASGEEREDEIKQGRKKKSRPMRVKGGEGGDKSRFEDGRRR</sequence>
<proteinExistence type="predicted"/>
<feature type="compositionally biased region" description="Basic residues" evidence="1">
    <location>
        <begin position="14"/>
        <end position="23"/>
    </location>
</feature>
<accession>A0A392UXS3</accession>
<feature type="non-terminal residue" evidence="2">
    <location>
        <position position="41"/>
    </location>
</feature>
<dbReference type="EMBL" id="LXQA010981578">
    <property type="protein sequence ID" value="MCI79799.1"/>
    <property type="molecule type" value="Genomic_DNA"/>
</dbReference>
<evidence type="ECO:0000313" key="3">
    <source>
        <dbReference type="Proteomes" id="UP000265520"/>
    </source>
</evidence>
<reference evidence="2 3" key="1">
    <citation type="journal article" date="2018" name="Front. Plant Sci.">
        <title>Red Clover (Trifolium pratense) and Zigzag Clover (T. medium) - A Picture of Genomic Similarities and Differences.</title>
        <authorList>
            <person name="Dluhosova J."/>
            <person name="Istvanek J."/>
            <person name="Nedelnik J."/>
            <person name="Repkova J."/>
        </authorList>
    </citation>
    <scope>NUCLEOTIDE SEQUENCE [LARGE SCALE GENOMIC DNA]</scope>
    <source>
        <strain evidence="3">cv. 10/8</strain>
        <tissue evidence="2">Leaf</tissue>
    </source>
</reference>
<feature type="compositionally biased region" description="Basic and acidic residues" evidence="1">
    <location>
        <begin position="25"/>
        <end position="41"/>
    </location>
</feature>
<feature type="region of interest" description="Disordered" evidence="1">
    <location>
        <begin position="1"/>
        <end position="41"/>
    </location>
</feature>
<protein>
    <submittedName>
        <fullName evidence="2">Uncharacterized protein</fullName>
    </submittedName>
</protein>
<keyword evidence="3" id="KW-1185">Reference proteome</keyword>